<proteinExistence type="predicted"/>
<reference evidence="2" key="1">
    <citation type="journal article" date="2019" name="bioRxiv">
        <title>The Genome of the Zebra Mussel, Dreissena polymorpha: A Resource for Invasive Species Research.</title>
        <authorList>
            <person name="McCartney M.A."/>
            <person name="Auch B."/>
            <person name="Kono T."/>
            <person name="Mallez S."/>
            <person name="Zhang Y."/>
            <person name="Obille A."/>
            <person name="Becker A."/>
            <person name="Abrahante J.E."/>
            <person name="Garbe J."/>
            <person name="Badalamenti J.P."/>
            <person name="Herman A."/>
            <person name="Mangelson H."/>
            <person name="Liachko I."/>
            <person name="Sullivan S."/>
            <person name="Sone E.D."/>
            <person name="Koren S."/>
            <person name="Silverstein K.A.T."/>
            <person name="Beckman K.B."/>
            <person name="Gohl D.M."/>
        </authorList>
    </citation>
    <scope>NUCLEOTIDE SEQUENCE</scope>
    <source>
        <strain evidence="2">Duluth1</strain>
        <tissue evidence="2">Whole animal</tissue>
    </source>
</reference>
<dbReference type="EMBL" id="JAIWYP010000001">
    <property type="protein sequence ID" value="KAH3882722.1"/>
    <property type="molecule type" value="Genomic_DNA"/>
</dbReference>
<protein>
    <submittedName>
        <fullName evidence="2">Uncharacterized protein</fullName>
    </submittedName>
</protein>
<gene>
    <name evidence="3" type="ORF">DPMN_006666</name>
    <name evidence="2" type="ORF">DPMN_102016</name>
</gene>
<evidence type="ECO:0000313" key="2">
    <source>
        <dbReference type="EMBL" id="KAH3859298.1"/>
    </source>
</evidence>
<reference evidence="2" key="2">
    <citation type="submission" date="2020-11" db="EMBL/GenBank/DDBJ databases">
        <authorList>
            <person name="McCartney M.A."/>
            <person name="Auch B."/>
            <person name="Kono T."/>
            <person name="Mallez S."/>
            <person name="Becker A."/>
            <person name="Gohl D.M."/>
            <person name="Silverstein K.A.T."/>
            <person name="Koren S."/>
            <person name="Bechman K.B."/>
            <person name="Herman A."/>
            <person name="Abrahante J.E."/>
            <person name="Garbe J."/>
        </authorList>
    </citation>
    <scope>NUCLEOTIDE SEQUENCE</scope>
    <source>
        <strain evidence="2">Duluth1</strain>
        <tissue evidence="2">Whole animal</tissue>
    </source>
</reference>
<feature type="compositionally biased region" description="Polar residues" evidence="1">
    <location>
        <begin position="20"/>
        <end position="44"/>
    </location>
</feature>
<dbReference type="EMBL" id="JAIWYP010000003">
    <property type="protein sequence ID" value="KAH3859298.1"/>
    <property type="molecule type" value="Genomic_DNA"/>
</dbReference>
<name>A0A9D4LIQ3_DREPO</name>
<feature type="region of interest" description="Disordered" evidence="1">
    <location>
        <begin position="1"/>
        <end position="85"/>
    </location>
</feature>
<dbReference type="AlphaFoldDB" id="A0A9D4LIQ3"/>
<accession>A0A9D4LIQ3</accession>
<evidence type="ECO:0000313" key="4">
    <source>
        <dbReference type="Proteomes" id="UP000828390"/>
    </source>
</evidence>
<comment type="caution">
    <text evidence="2">The sequence shown here is derived from an EMBL/GenBank/DDBJ whole genome shotgun (WGS) entry which is preliminary data.</text>
</comment>
<feature type="compositionally biased region" description="Polar residues" evidence="1">
    <location>
        <begin position="73"/>
        <end position="85"/>
    </location>
</feature>
<organism evidence="2 4">
    <name type="scientific">Dreissena polymorpha</name>
    <name type="common">Zebra mussel</name>
    <name type="synonym">Mytilus polymorpha</name>
    <dbReference type="NCBI Taxonomy" id="45954"/>
    <lineage>
        <taxon>Eukaryota</taxon>
        <taxon>Metazoa</taxon>
        <taxon>Spiralia</taxon>
        <taxon>Lophotrochozoa</taxon>
        <taxon>Mollusca</taxon>
        <taxon>Bivalvia</taxon>
        <taxon>Autobranchia</taxon>
        <taxon>Heteroconchia</taxon>
        <taxon>Euheterodonta</taxon>
        <taxon>Imparidentia</taxon>
        <taxon>Neoheterodontei</taxon>
        <taxon>Myida</taxon>
        <taxon>Dreissenoidea</taxon>
        <taxon>Dreissenidae</taxon>
        <taxon>Dreissena</taxon>
    </lineage>
</organism>
<dbReference type="Proteomes" id="UP000828390">
    <property type="component" value="Unassembled WGS sequence"/>
</dbReference>
<evidence type="ECO:0000256" key="1">
    <source>
        <dbReference type="SAM" id="MobiDB-lite"/>
    </source>
</evidence>
<sequence>MASHNSKYYVPKIRKKDAKNTPTISSLFKKQTKKTTTSGEQPQETDLIHQTEVTQPPPGLTDTEVSHPPQELTEVTQFQSNTREH</sequence>
<keyword evidence="4" id="KW-1185">Reference proteome</keyword>
<evidence type="ECO:0000313" key="3">
    <source>
        <dbReference type="EMBL" id="KAH3882722.1"/>
    </source>
</evidence>